<sequence>MEDTNEHISLAAYPHFTSELGPDILSRETIAHQKDDLAGKLSPESRRQLFCGIDSREEVPYICLDEDERVSDGAGVTFDIDSVVAFPSNLAVAKKGIHWSPTRMTLSDLQSDLHIRSIPVIFVDADGKQHQVHRPVHQIPHYTFGRVIGFEDISLYLLFPNLYREEQKCSKLRDDGILLPAIYQCYSAAHAQHYPSSYDQSLQFHRSRNRGTFSTCASSGTGTTISVLFTTSDVIGLEAIWIGLDLSENDWTGFGFLEDLDWIGLIGNQLLELQWSNLISYTMATISNYFGAASGRRPDSDRVILAPTYISPRPNDLDGILIEPDEFKLNGKQYVRYVVVAKSQKHTKKRTSVVWQYGEDIQLKQDLTKRFWYCYLCEQQQRQQGLPISGKGNCTALDHLESKHQIDRETGERRHAKRHPSQPSIVDFNNISTLVFKRRFDEFKELLIRWIVYCHIAFFQIENLYFRELLFYIFPGLTTLLPKAILVVRRWIIEAFEARKDSLRQEMQTAHSNISISFDIWTSPNYQAILGCVAHFINRSGKRRTVVLALRELVGEHSVAGSVISFMADNASSNDACIDLVLKALYPNMSRKHRVRRRLRCFGYIVNLCAQAFIMGKDAAKTCKDLDSAYREGDYSRIRELWKKRGAIGRLHNIVRYIRASPQRRQFFRSIQIGGDLAAFDGLELVQSQSTRWNSYFLSIGRALNVKERIQLFCDQYEPPQSDRDVLDQRLSPRQWDELGHLHDQLETFYEATVMNEGRQWTLADHFQSLDWLMDEIHLARRKFEQLAEYALRKRGPNRQDKHDEFDDYNWLAAAAEVAWQKCEKYYNKADESPAYYAAISLNPSLKNQWYYQVWNGSDDKRAWIQAAVGAVKELWVDEYKGKFAHGAPVPTHVFKSPEPKEKPFTSVRNHKRLKLRHTDPHSSPELPSTDHYNEFITTDVIGLNDDEEFDPIQYWNERYHSQTDLARMALDVLALPPMSDECERLFSSAKLLLTDHRSRLRMDVIEASECLRAWYGRPEQKAFEDSAIGLMEGEAGSTVGADGPGEGE</sequence>
<dbReference type="Proteomes" id="UP000091967">
    <property type="component" value="Unassembled WGS sequence"/>
</dbReference>
<dbReference type="GO" id="GO:0005634">
    <property type="term" value="C:nucleus"/>
    <property type="evidence" value="ECO:0007669"/>
    <property type="project" value="UniProtKB-SubCell"/>
</dbReference>
<dbReference type="InterPro" id="IPR008906">
    <property type="entry name" value="HATC_C_dom"/>
</dbReference>
<evidence type="ECO:0000313" key="8">
    <source>
        <dbReference type="Proteomes" id="UP000091967"/>
    </source>
</evidence>
<evidence type="ECO:0000313" key="7">
    <source>
        <dbReference type="EMBL" id="OBS15030.1"/>
    </source>
</evidence>
<keyword evidence="5" id="KW-0539">Nucleus</keyword>
<dbReference type="PANTHER" id="PTHR46481">
    <property type="entry name" value="ZINC FINGER BED DOMAIN-CONTAINING PROTEIN 4"/>
    <property type="match status" value="1"/>
</dbReference>
<dbReference type="AlphaFoldDB" id="A0A1B8A3I9"/>
<dbReference type="Pfam" id="PF05699">
    <property type="entry name" value="Dimer_Tnp_hAT"/>
    <property type="match status" value="1"/>
</dbReference>
<keyword evidence="8" id="KW-1185">Reference proteome</keyword>
<dbReference type="GO" id="GO:0046983">
    <property type="term" value="F:protein dimerization activity"/>
    <property type="evidence" value="ECO:0007669"/>
    <property type="project" value="InterPro"/>
</dbReference>
<evidence type="ECO:0000256" key="1">
    <source>
        <dbReference type="ARBA" id="ARBA00004123"/>
    </source>
</evidence>
<dbReference type="PANTHER" id="PTHR46481:SF10">
    <property type="entry name" value="ZINC FINGER BED DOMAIN-CONTAINING PROTEIN 39"/>
    <property type="match status" value="1"/>
</dbReference>
<evidence type="ECO:0000256" key="2">
    <source>
        <dbReference type="ARBA" id="ARBA00022723"/>
    </source>
</evidence>
<dbReference type="GO" id="GO:0008270">
    <property type="term" value="F:zinc ion binding"/>
    <property type="evidence" value="ECO:0007669"/>
    <property type="project" value="UniProtKB-KW"/>
</dbReference>
<evidence type="ECO:0000256" key="3">
    <source>
        <dbReference type="ARBA" id="ARBA00022771"/>
    </source>
</evidence>
<dbReference type="InterPro" id="IPR052035">
    <property type="entry name" value="ZnF_BED_domain_contain"/>
</dbReference>
<reference evidence="7 8" key="1">
    <citation type="submission" date="2016-06" db="EMBL/GenBank/DDBJ databases">
        <title>Living apart together: crosstalk between the core and supernumerary genomes in a fungal plant pathogen.</title>
        <authorList>
            <person name="Vanheule A."/>
            <person name="Audenaert K."/>
            <person name="Warris S."/>
            <person name="Van De Geest H."/>
            <person name="Schijlen E."/>
            <person name="Hofte M."/>
            <person name="De Saeger S."/>
            <person name="Haesaert G."/>
            <person name="Waalwijk C."/>
            <person name="Van Der Lee T."/>
        </authorList>
    </citation>
    <scope>NUCLEOTIDE SEQUENCE [LARGE SCALE GENOMIC DNA]</scope>
    <source>
        <strain evidence="7 8">2516</strain>
    </source>
</reference>
<evidence type="ECO:0000256" key="4">
    <source>
        <dbReference type="ARBA" id="ARBA00022833"/>
    </source>
</evidence>
<evidence type="ECO:0000256" key="5">
    <source>
        <dbReference type="ARBA" id="ARBA00023242"/>
    </source>
</evidence>
<proteinExistence type="predicted"/>
<dbReference type="InterPro" id="IPR012337">
    <property type="entry name" value="RNaseH-like_sf"/>
</dbReference>
<organism evidence="7 8">
    <name type="scientific">Fusarium poae</name>
    <dbReference type="NCBI Taxonomy" id="36050"/>
    <lineage>
        <taxon>Eukaryota</taxon>
        <taxon>Fungi</taxon>
        <taxon>Dikarya</taxon>
        <taxon>Ascomycota</taxon>
        <taxon>Pezizomycotina</taxon>
        <taxon>Sordariomycetes</taxon>
        <taxon>Hypocreomycetidae</taxon>
        <taxon>Hypocreales</taxon>
        <taxon>Nectriaceae</taxon>
        <taxon>Fusarium</taxon>
    </lineage>
</organism>
<comment type="caution">
    <text evidence="7">The sequence shown here is derived from an EMBL/GenBank/DDBJ whole genome shotgun (WGS) entry which is preliminary data.</text>
</comment>
<gene>
    <name evidence="7" type="ORF">FPOA_14052</name>
</gene>
<accession>A0A1B8A3I9</accession>
<feature type="domain" description="HAT C-terminal dimerisation" evidence="6">
    <location>
        <begin position="934"/>
        <end position="1016"/>
    </location>
</feature>
<name>A0A1B8A3I9_FUSPO</name>
<protein>
    <recommendedName>
        <fullName evidence="6">HAT C-terminal dimerisation domain-containing protein</fullName>
    </recommendedName>
</protein>
<evidence type="ECO:0000259" key="6">
    <source>
        <dbReference type="Pfam" id="PF05699"/>
    </source>
</evidence>
<keyword evidence="2" id="KW-0479">Metal-binding</keyword>
<keyword evidence="4" id="KW-0862">Zinc</keyword>
<keyword evidence="3" id="KW-0863">Zinc-finger</keyword>
<comment type="subcellular location">
    <subcellularLocation>
        <location evidence="1">Nucleus</location>
    </subcellularLocation>
</comment>
<dbReference type="SUPFAM" id="SSF53098">
    <property type="entry name" value="Ribonuclease H-like"/>
    <property type="match status" value="1"/>
</dbReference>
<dbReference type="EMBL" id="LYXU01000176">
    <property type="protein sequence ID" value="OBS15030.1"/>
    <property type="molecule type" value="Genomic_DNA"/>
</dbReference>